<gene>
    <name evidence="2" type="ORF">DXT99_11425</name>
</gene>
<keyword evidence="1" id="KW-1133">Transmembrane helix</keyword>
<keyword evidence="3" id="KW-1185">Reference proteome</keyword>
<keyword evidence="1" id="KW-0472">Membrane</keyword>
<organism evidence="2 3">
    <name type="scientific">Pontibacter diazotrophicus</name>
    <dbReference type="NCBI Taxonomy" id="1400979"/>
    <lineage>
        <taxon>Bacteria</taxon>
        <taxon>Pseudomonadati</taxon>
        <taxon>Bacteroidota</taxon>
        <taxon>Cytophagia</taxon>
        <taxon>Cytophagales</taxon>
        <taxon>Hymenobacteraceae</taxon>
        <taxon>Pontibacter</taxon>
    </lineage>
</organism>
<evidence type="ECO:0000313" key="2">
    <source>
        <dbReference type="EMBL" id="RDV14898.1"/>
    </source>
</evidence>
<keyword evidence="1" id="KW-0812">Transmembrane</keyword>
<dbReference type="AlphaFoldDB" id="A0A3D8LBW3"/>
<name>A0A3D8LBW3_9BACT</name>
<evidence type="ECO:0008006" key="4">
    <source>
        <dbReference type="Google" id="ProtNLM"/>
    </source>
</evidence>
<feature type="transmembrane region" description="Helical" evidence="1">
    <location>
        <begin position="42"/>
        <end position="59"/>
    </location>
</feature>
<evidence type="ECO:0000313" key="3">
    <source>
        <dbReference type="Proteomes" id="UP000256708"/>
    </source>
</evidence>
<accession>A0A3D8LBW3</accession>
<proteinExistence type="predicted"/>
<protein>
    <recommendedName>
        <fullName evidence="4">DUF922 domain-containing protein</fullName>
    </recommendedName>
</protein>
<reference evidence="3" key="1">
    <citation type="submission" date="2018-08" db="EMBL/GenBank/DDBJ databases">
        <authorList>
            <person name="Liu Z.-W."/>
            <person name="Du Z.-J."/>
        </authorList>
    </citation>
    <scope>NUCLEOTIDE SEQUENCE [LARGE SCALE GENOMIC DNA]</scope>
    <source>
        <strain evidence="3">H4X</strain>
    </source>
</reference>
<evidence type="ECO:0000256" key="1">
    <source>
        <dbReference type="SAM" id="Phobius"/>
    </source>
</evidence>
<dbReference type="Proteomes" id="UP000256708">
    <property type="component" value="Unassembled WGS sequence"/>
</dbReference>
<sequence length="408" mass="46342">MASTAQHNGKSHLFKLIAHTMRDDFSSGRYTFNATIRFLKKGGLWTFAVLLVALLWSAGKPTDDIAPIAFVAEPLPFKPKEFYIANVIDERKDRKAVAYLFPLPLSAAEQPGKALPVDLQGGGLSAIRQFMRNNAPANSKLRPVVIRLKEYQLQETAGSSPGRVDGKISVAMSFEYEREGVNVPLIEYRGGARYDRPARQHGVVEPTLRRSLADALQYLNTWMDREANSNEKLAKALKVTFTDHVLNVEDDTVFYANDRQLTWNDFQGRSTKPSSFAASVFPSFAYEGQSEVIDGVIHLNLVMKVYVLKEFSWVKPNAKNAYGLNHEQKHFDIVKLVAERFKQKLNPGRLTMEDYNSILQYEYIESFREMNRLQEQYDGETRHGLDQAAQASWNQRIEKELLELGVTQ</sequence>
<comment type="caution">
    <text evidence="2">The sequence shown here is derived from an EMBL/GenBank/DDBJ whole genome shotgun (WGS) entry which is preliminary data.</text>
</comment>
<dbReference type="EMBL" id="QRGR01000011">
    <property type="protein sequence ID" value="RDV14898.1"/>
    <property type="molecule type" value="Genomic_DNA"/>
</dbReference>